<dbReference type="GO" id="GO:0008237">
    <property type="term" value="F:metallopeptidase activity"/>
    <property type="evidence" value="ECO:0007669"/>
    <property type="project" value="InterPro"/>
</dbReference>
<dbReference type="Gene3D" id="3.40.390.10">
    <property type="entry name" value="Collagenase (Catalytic Domain)"/>
    <property type="match status" value="1"/>
</dbReference>
<dbReference type="Proteomes" id="UP000326340">
    <property type="component" value="Unassembled WGS sequence"/>
</dbReference>
<keyword evidence="2" id="KW-1185">Reference proteome</keyword>
<evidence type="ECO:0000313" key="2">
    <source>
        <dbReference type="Proteomes" id="UP000326340"/>
    </source>
</evidence>
<dbReference type="PROSITE" id="PS51257">
    <property type="entry name" value="PROKAR_LIPOPROTEIN"/>
    <property type="match status" value="1"/>
</dbReference>
<dbReference type="OrthoDB" id="4811013at2759"/>
<evidence type="ECO:0008006" key="3">
    <source>
        <dbReference type="Google" id="ProtNLM"/>
    </source>
</evidence>
<accession>A0A5Q4BC10</accession>
<dbReference type="EMBL" id="PUHP01002614">
    <property type="protein sequence ID" value="TQN64241.1"/>
    <property type="molecule type" value="Genomic_DNA"/>
</dbReference>
<gene>
    <name evidence="1" type="ORF">CSHISOI_11192</name>
</gene>
<organism evidence="1 2">
    <name type="scientific">Colletotrichum shisoi</name>
    <dbReference type="NCBI Taxonomy" id="2078593"/>
    <lineage>
        <taxon>Eukaryota</taxon>
        <taxon>Fungi</taxon>
        <taxon>Dikarya</taxon>
        <taxon>Ascomycota</taxon>
        <taxon>Pezizomycotina</taxon>
        <taxon>Sordariomycetes</taxon>
        <taxon>Hypocreomycetidae</taxon>
        <taxon>Glomerellales</taxon>
        <taxon>Glomerellaceae</taxon>
        <taxon>Colletotrichum</taxon>
        <taxon>Colletotrichum destructivum species complex</taxon>
    </lineage>
</organism>
<evidence type="ECO:0000313" key="1">
    <source>
        <dbReference type="EMBL" id="TQN64241.1"/>
    </source>
</evidence>
<sequence>MKWPGPTNRVPQWYNDNLSPTGLTFACAAEDNNSCSGVTIARVYEDGHRQQGGEWKGNVILLCKIFLAKKSHQTMIKKWRKSKEEAGLSAGFALLHEVQHVSAIVGKKRRCIDVENLAPAPNDVSTYCYHAHCCANIPDAMKITNAQYMAFFALEVTADSTTGEPPNQPR</sequence>
<name>A0A5Q4BC10_9PEZI</name>
<dbReference type="InterPro" id="IPR024079">
    <property type="entry name" value="MetalloPept_cat_dom_sf"/>
</dbReference>
<comment type="caution">
    <text evidence="1">The sequence shown here is derived from an EMBL/GenBank/DDBJ whole genome shotgun (WGS) entry which is preliminary data.</text>
</comment>
<dbReference type="AlphaFoldDB" id="A0A5Q4BC10"/>
<proteinExistence type="predicted"/>
<protein>
    <recommendedName>
        <fullName evidence="3">Lysine-specific metallo-endopeptidase domain-containing protein</fullName>
    </recommendedName>
</protein>
<reference evidence="1 2" key="1">
    <citation type="journal article" date="2019" name="Sci. Rep.">
        <title>Colletotrichum shisoi sp. nov., an anthracnose pathogen of Perilla frutescens in Japan: molecular phylogenetic, morphological and genomic evidence.</title>
        <authorList>
            <person name="Gan P."/>
            <person name="Tsushima A."/>
            <person name="Hiroyama R."/>
            <person name="Narusaka M."/>
            <person name="Takano Y."/>
            <person name="Narusaka Y."/>
            <person name="Kawaradani M."/>
            <person name="Damm U."/>
            <person name="Shirasu K."/>
        </authorList>
    </citation>
    <scope>NUCLEOTIDE SEQUENCE [LARGE SCALE GENOMIC DNA]</scope>
    <source>
        <strain evidence="1 2">PG-2018a</strain>
    </source>
</reference>